<keyword evidence="7" id="KW-0812">Transmembrane</keyword>
<feature type="transmembrane region" description="Helical" evidence="7">
    <location>
        <begin position="376"/>
        <end position="397"/>
    </location>
</feature>
<dbReference type="EC" id="2.7.11.1" evidence="1"/>
<dbReference type="InterPro" id="IPR008271">
    <property type="entry name" value="Ser/Thr_kinase_AS"/>
</dbReference>
<keyword evidence="10" id="KW-0723">Serine/threonine-protein kinase</keyword>
<reference evidence="10" key="1">
    <citation type="submission" date="2022-06" db="EMBL/GenBank/DDBJ databases">
        <title>Sequencing the genomes of 1000 actinobacteria strains.</title>
        <authorList>
            <person name="Klenk H.-P."/>
        </authorList>
    </citation>
    <scope>NUCLEOTIDE SEQUENCE</scope>
    <source>
        <strain evidence="10">DSM 46694</strain>
    </source>
</reference>
<evidence type="ECO:0000256" key="1">
    <source>
        <dbReference type="ARBA" id="ARBA00012513"/>
    </source>
</evidence>
<evidence type="ECO:0000313" key="10">
    <source>
        <dbReference type="EMBL" id="MCP2363222.1"/>
    </source>
</evidence>
<dbReference type="Proteomes" id="UP001139648">
    <property type="component" value="Unassembled WGS sequence"/>
</dbReference>
<dbReference type="InterPro" id="IPR000719">
    <property type="entry name" value="Prot_kinase_dom"/>
</dbReference>
<accession>A0A9X2GSR8</accession>
<dbReference type="SMART" id="SM00240">
    <property type="entry name" value="FHA"/>
    <property type="match status" value="1"/>
</dbReference>
<dbReference type="Pfam" id="PF00498">
    <property type="entry name" value="FHA"/>
    <property type="match status" value="1"/>
</dbReference>
<dbReference type="InterPro" id="IPR000253">
    <property type="entry name" value="FHA_dom"/>
</dbReference>
<dbReference type="Gene3D" id="1.10.510.10">
    <property type="entry name" value="Transferase(Phosphotransferase) domain 1"/>
    <property type="match status" value="1"/>
</dbReference>
<dbReference type="EMBL" id="JAMZEB010000002">
    <property type="protein sequence ID" value="MCP2363222.1"/>
    <property type="molecule type" value="Genomic_DNA"/>
</dbReference>
<feature type="domain" description="Protein kinase" evidence="9">
    <location>
        <begin position="12"/>
        <end position="265"/>
    </location>
</feature>
<dbReference type="RefSeq" id="WP_253754656.1">
    <property type="nucleotide sequence ID" value="NZ_BAABKA010000023.1"/>
</dbReference>
<keyword evidence="4" id="KW-0547">Nucleotide-binding</keyword>
<dbReference type="PROSITE" id="PS50006">
    <property type="entry name" value="FHA_DOMAIN"/>
    <property type="match status" value="1"/>
</dbReference>
<keyword evidence="2" id="KW-0597">Phosphoprotein</keyword>
<feature type="domain" description="FHA" evidence="8">
    <location>
        <begin position="288"/>
        <end position="337"/>
    </location>
</feature>
<dbReference type="PANTHER" id="PTHR43671">
    <property type="entry name" value="SERINE/THREONINE-PROTEIN KINASE NEK"/>
    <property type="match status" value="1"/>
</dbReference>
<evidence type="ECO:0000256" key="3">
    <source>
        <dbReference type="ARBA" id="ARBA00022679"/>
    </source>
</evidence>
<sequence>MNTGQPRRIGPYEVLGRLGAGGQGTVYLAQGEAGRVAIKVIHAQGAADPKARRRFADEVAIASRVPRAYTAMIIDAAIDRDQPYIVSEYVEGPSLQELVETHGPLSGSALERLATYTATALAAIHGAGVVHRDLKPANVIVGPDGPRVVDFGIARALEATAAMTTPVGTPAYLAPEQVGGVDAEVGPPVDVHAWAATVYFAATGKALFAGSNVAFIINRVLNETPDLRVISEPLRSLIADCLAKDPARRPAAMDLLGRLVGHQAETTQSTMPRTVVLPVTIGTLKETTTLGSGSAADIVIHGDGIALAHATVRRVSAGYRLHDHSGGLGTFIDGRPVLYATLRPGDRFRIGAAVLRLTEAGELERVRFGRSHPARWWLVLLLVTAVALAVTVVLTGWSRGWAW</sequence>
<dbReference type="GO" id="GO:0004674">
    <property type="term" value="F:protein serine/threonine kinase activity"/>
    <property type="evidence" value="ECO:0007669"/>
    <property type="project" value="UniProtKB-KW"/>
</dbReference>
<dbReference type="PROSITE" id="PS50011">
    <property type="entry name" value="PROTEIN_KINASE_DOM"/>
    <property type="match status" value="1"/>
</dbReference>
<dbReference type="CDD" id="cd00060">
    <property type="entry name" value="FHA"/>
    <property type="match status" value="1"/>
</dbReference>
<evidence type="ECO:0000256" key="6">
    <source>
        <dbReference type="ARBA" id="ARBA00022840"/>
    </source>
</evidence>
<dbReference type="Pfam" id="PF00069">
    <property type="entry name" value="Pkinase"/>
    <property type="match status" value="1"/>
</dbReference>
<dbReference type="PROSITE" id="PS00108">
    <property type="entry name" value="PROTEIN_KINASE_ST"/>
    <property type="match status" value="1"/>
</dbReference>
<evidence type="ECO:0000259" key="9">
    <source>
        <dbReference type="PROSITE" id="PS50011"/>
    </source>
</evidence>
<gene>
    <name evidence="10" type="ORF">HD597_010242</name>
</gene>
<dbReference type="InterPro" id="IPR011009">
    <property type="entry name" value="Kinase-like_dom_sf"/>
</dbReference>
<organism evidence="10 11">
    <name type="scientific">Nonomuraea thailandensis</name>
    <dbReference type="NCBI Taxonomy" id="1188745"/>
    <lineage>
        <taxon>Bacteria</taxon>
        <taxon>Bacillati</taxon>
        <taxon>Actinomycetota</taxon>
        <taxon>Actinomycetes</taxon>
        <taxon>Streptosporangiales</taxon>
        <taxon>Streptosporangiaceae</taxon>
        <taxon>Nonomuraea</taxon>
    </lineage>
</organism>
<dbReference type="CDD" id="cd14014">
    <property type="entry name" value="STKc_PknB_like"/>
    <property type="match status" value="1"/>
</dbReference>
<dbReference type="PANTHER" id="PTHR43671:SF13">
    <property type="entry name" value="SERINE_THREONINE-PROTEIN KINASE NEK2"/>
    <property type="match status" value="1"/>
</dbReference>
<evidence type="ECO:0000256" key="5">
    <source>
        <dbReference type="ARBA" id="ARBA00022777"/>
    </source>
</evidence>
<dbReference type="GO" id="GO:0005524">
    <property type="term" value="F:ATP binding"/>
    <property type="evidence" value="ECO:0007669"/>
    <property type="project" value="UniProtKB-KW"/>
</dbReference>
<keyword evidence="3" id="KW-0808">Transferase</keyword>
<comment type="caution">
    <text evidence="10">The sequence shown here is derived from an EMBL/GenBank/DDBJ whole genome shotgun (WGS) entry which is preliminary data.</text>
</comment>
<dbReference type="Gene3D" id="2.60.200.20">
    <property type="match status" value="1"/>
</dbReference>
<name>A0A9X2GSR8_9ACTN</name>
<dbReference type="SMART" id="SM00220">
    <property type="entry name" value="S_TKc"/>
    <property type="match status" value="1"/>
</dbReference>
<proteinExistence type="predicted"/>
<dbReference type="InterPro" id="IPR050660">
    <property type="entry name" value="NEK_Ser/Thr_kinase"/>
</dbReference>
<keyword evidence="7" id="KW-0472">Membrane</keyword>
<evidence type="ECO:0000256" key="4">
    <source>
        <dbReference type="ARBA" id="ARBA00022741"/>
    </source>
</evidence>
<evidence type="ECO:0000259" key="8">
    <source>
        <dbReference type="PROSITE" id="PS50006"/>
    </source>
</evidence>
<keyword evidence="11" id="KW-1185">Reference proteome</keyword>
<dbReference type="SUPFAM" id="SSF49879">
    <property type="entry name" value="SMAD/FHA domain"/>
    <property type="match status" value="1"/>
</dbReference>
<protein>
    <recommendedName>
        <fullName evidence="1">non-specific serine/threonine protein kinase</fullName>
        <ecNumber evidence="1">2.7.11.1</ecNumber>
    </recommendedName>
</protein>
<dbReference type="Gene3D" id="3.30.200.20">
    <property type="entry name" value="Phosphorylase Kinase, domain 1"/>
    <property type="match status" value="1"/>
</dbReference>
<evidence type="ECO:0000256" key="2">
    <source>
        <dbReference type="ARBA" id="ARBA00022553"/>
    </source>
</evidence>
<evidence type="ECO:0000256" key="7">
    <source>
        <dbReference type="SAM" id="Phobius"/>
    </source>
</evidence>
<keyword evidence="6" id="KW-0067">ATP-binding</keyword>
<keyword evidence="7" id="KW-1133">Transmembrane helix</keyword>
<dbReference type="SUPFAM" id="SSF56112">
    <property type="entry name" value="Protein kinase-like (PK-like)"/>
    <property type="match status" value="1"/>
</dbReference>
<dbReference type="InterPro" id="IPR008984">
    <property type="entry name" value="SMAD_FHA_dom_sf"/>
</dbReference>
<evidence type="ECO:0000313" key="11">
    <source>
        <dbReference type="Proteomes" id="UP001139648"/>
    </source>
</evidence>
<dbReference type="AlphaFoldDB" id="A0A9X2GSR8"/>
<keyword evidence="5 10" id="KW-0418">Kinase</keyword>